<dbReference type="KEGG" id="bvv:BHK69_14760"/>
<reference evidence="1 2" key="1">
    <citation type="journal article" date="2015" name="Antonie Van Leeuwenhoek">
        <title>Bosea vaviloviae sp. nov., a new species of slow-growing rhizobia isolated from nodules of the relict species Vavilovia formosa (Stev.) Fed.</title>
        <authorList>
            <person name="Safronova V.I."/>
            <person name="Kuznetsova I.G."/>
            <person name="Sazanova A.L."/>
            <person name="Kimeklis A.K."/>
            <person name="Belimov A.A."/>
            <person name="Andronov E.E."/>
            <person name="Pinaev A.G."/>
            <person name="Chizhevskaya E.P."/>
            <person name="Pukhaev A.R."/>
            <person name="Popov K.P."/>
            <person name="Willems A."/>
            <person name="Tikhonovich I.A."/>
        </authorList>
    </citation>
    <scope>NUCLEOTIDE SEQUENCE [LARGE SCALE GENOMIC DNA]</scope>
    <source>
        <strain evidence="1 2">Vaf18</strain>
    </source>
</reference>
<organism evidence="1 2">
    <name type="scientific">Bosea vaviloviae</name>
    <dbReference type="NCBI Taxonomy" id="1526658"/>
    <lineage>
        <taxon>Bacteria</taxon>
        <taxon>Pseudomonadati</taxon>
        <taxon>Pseudomonadota</taxon>
        <taxon>Alphaproteobacteria</taxon>
        <taxon>Hyphomicrobiales</taxon>
        <taxon>Boseaceae</taxon>
        <taxon>Bosea</taxon>
    </lineage>
</organism>
<keyword evidence="2" id="KW-1185">Reference proteome</keyword>
<dbReference type="Proteomes" id="UP000094969">
    <property type="component" value="Chromosome"/>
</dbReference>
<dbReference type="STRING" id="1526658.BHK69_14760"/>
<name>A0A1D7U2E6_9HYPH</name>
<dbReference type="EMBL" id="CP017147">
    <property type="protein sequence ID" value="AOO81548.1"/>
    <property type="molecule type" value="Genomic_DNA"/>
</dbReference>
<proteinExistence type="predicted"/>
<dbReference type="OrthoDB" id="8112331at2"/>
<accession>A0A1D7U2E6</accession>
<sequence length="920" mass="101801">MIRPWAYFDPQDRETFRTVIAFLNKRVAEQGTIDWALKLKPGQRIERIAVEELLTGPGARDLAEPWASAWRLIEESWSAPQSEGRNGTAIYGIQERLRAGDRSGSAVAAIVDLVAPRLKVEPIGAWRWNYTKRPRKPKAVEHILSAGLTSGGLIDLNVLELANLNDIAFLTSLANALEAAVNHGLDIARRLGWDGQRRLWQLGDLRRAYYVADAPRAREDGDPDVYHHGIAPSVKLLHAVVARISELDLADARSFARRWRLNSSPVHLRLWAAMSRNEQITSADEVSAFLVALDQDRFWDVDGFPEITELRAVRFGDINAGAQKFIVARIQKGPPRDHWPKKIDPADVKNARLYWSFRELRRIEVGGGALPDGAKAWLDAQSAQFAELAEMTIDEGFSEEVTVTRREAKPDTKFDTLSGVERLRALDAALGTGRRGWDDDPAERANEWINQQGNADKVLADFETTNNGGDDFPKVWNRFGWAHRPRQQDRQAAQDGDLGEEAGSVLGLLSQLSDASFSNAIEGICAWLDAWKKHAVKLPLALPIWLRLWPIAVEVTNLRPERTEDEDLSVFRNDERDELDQIASEALNTPAGKLVGVFFAACPSLSPEAQAFHAGSMERQMRDIVIAAEGRSGLIAKHRLIEALPYFLRADPDWAKEHLIAPLLKDDGAALALWRAVARRTHFTKVLGSIGAAMAERANDPRLGRDTRRRLVFSLVVESLHAFREGRAPAVPNQRIQQMLRTLDDEVRASAANAIQQFVREFSAKAATNAPEDGEEQEEPASAAALFRAAAAPFLREVWPQERSLATPGVSSALADLPATAGEAFAEAVDAIARFLVPFECWSMVDYGLYGDEGKAKKLAVINDEAKARALLKLLDLTVGNSEGAVIPHDLTDALDQISKVDPGLSTTATCRRLATAARR</sequence>
<dbReference type="AlphaFoldDB" id="A0A1D7U2E6"/>
<gene>
    <name evidence="1" type="ORF">BHK69_14760</name>
</gene>
<evidence type="ECO:0000313" key="2">
    <source>
        <dbReference type="Proteomes" id="UP000094969"/>
    </source>
</evidence>
<evidence type="ECO:0000313" key="1">
    <source>
        <dbReference type="EMBL" id="AOO81548.1"/>
    </source>
</evidence>
<protein>
    <submittedName>
        <fullName evidence="1">Uncharacterized protein</fullName>
    </submittedName>
</protein>
<dbReference type="RefSeq" id="WP_069690760.1">
    <property type="nucleotide sequence ID" value="NZ_CP017147.1"/>
</dbReference>